<name>A0A397SYZ7_9GLOM</name>
<dbReference type="Proteomes" id="UP000265703">
    <property type="component" value="Unassembled WGS sequence"/>
</dbReference>
<dbReference type="AlphaFoldDB" id="A0A397SYZ7"/>
<dbReference type="OrthoDB" id="2347074at2759"/>
<accession>A0A397SYZ7</accession>
<feature type="compositionally biased region" description="Polar residues" evidence="1">
    <location>
        <begin position="150"/>
        <end position="163"/>
    </location>
</feature>
<evidence type="ECO:0000313" key="3">
    <source>
        <dbReference type="Proteomes" id="UP000265703"/>
    </source>
</evidence>
<reference evidence="2 3" key="1">
    <citation type="submission" date="2018-06" db="EMBL/GenBank/DDBJ databases">
        <title>Comparative genomics reveals the genomic features of Rhizophagus irregularis, R. cerebriforme, R. diaphanum and Gigaspora rosea, and their symbiotic lifestyle signature.</title>
        <authorList>
            <person name="Morin E."/>
            <person name="San Clemente H."/>
            <person name="Chen E.C.H."/>
            <person name="De La Providencia I."/>
            <person name="Hainaut M."/>
            <person name="Kuo A."/>
            <person name="Kohler A."/>
            <person name="Murat C."/>
            <person name="Tang N."/>
            <person name="Roy S."/>
            <person name="Loubradou J."/>
            <person name="Henrissat B."/>
            <person name="Grigoriev I.V."/>
            <person name="Corradi N."/>
            <person name="Roux C."/>
            <person name="Martin F.M."/>
        </authorList>
    </citation>
    <scope>NUCLEOTIDE SEQUENCE [LARGE SCALE GENOMIC DNA]</scope>
    <source>
        <strain evidence="2 3">DAOM 227022</strain>
    </source>
</reference>
<organism evidence="2 3">
    <name type="scientific">Glomus cerebriforme</name>
    <dbReference type="NCBI Taxonomy" id="658196"/>
    <lineage>
        <taxon>Eukaryota</taxon>
        <taxon>Fungi</taxon>
        <taxon>Fungi incertae sedis</taxon>
        <taxon>Mucoromycota</taxon>
        <taxon>Glomeromycotina</taxon>
        <taxon>Glomeromycetes</taxon>
        <taxon>Glomerales</taxon>
        <taxon>Glomeraceae</taxon>
        <taxon>Glomus</taxon>
    </lineage>
</organism>
<gene>
    <name evidence="2" type="ORF">C1645_771262</name>
</gene>
<proteinExistence type="predicted"/>
<evidence type="ECO:0000313" key="2">
    <source>
        <dbReference type="EMBL" id="RIA89866.1"/>
    </source>
</evidence>
<evidence type="ECO:0000256" key="1">
    <source>
        <dbReference type="SAM" id="MobiDB-lite"/>
    </source>
</evidence>
<keyword evidence="3" id="KW-1185">Reference proteome</keyword>
<feature type="region of interest" description="Disordered" evidence="1">
    <location>
        <begin position="150"/>
        <end position="189"/>
    </location>
</feature>
<protein>
    <submittedName>
        <fullName evidence="2">Uncharacterized protein</fullName>
    </submittedName>
</protein>
<sequence length="204" mass="23669">MEQQQQQYVIYPPGFKEYWYRVLDSYPPDRHEDAKEFINQLVAHVINNGQLATYDWYTAPIPELAPVFETEDVLENESIATEVLMNMTGDTSEDQENIKPDTMFSQDILMQTDQHMLTTSSQIISTTSPFSNHSMSTLIAAAAYTEPSQMITERPIPSSQSTYAKRRRQRERNRSSKHDNSSNNDFNFIWNPSLTTIPTEWMKE</sequence>
<comment type="caution">
    <text evidence="2">The sequence shown here is derived from an EMBL/GenBank/DDBJ whole genome shotgun (WGS) entry which is preliminary data.</text>
</comment>
<dbReference type="EMBL" id="QKYT01000202">
    <property type="protein sequence ID" value="RIA89866.1"/>
    <property type="molecule type" value="Genomic_DNA"/>
</dbReference>